<keyword evidence="4" id="KW-1185">Reference proteome</keyword>
<evidence type="ECO:0000313" key="4">
    <source>
        <dbReference type="Proteomes" id="UP000604046"/>
    </source>
</evidence>
<accession>A0A812RFI2</accession>
<evidence type="ECO:0000256" key="1">
    <source>
        <dbReference type="SAM" id="Coils"/>
    </source>
</evidence>
<evidence type="ECO:0000313" key="3">
    <source>
        <dbReference type="EMBL" id="CAE7438934.1"/>
    </source>
</evidence>
<proteinExistence type="predicted"/>
<feature type="compositionally biased region" description="Polar residues" evidence="2">
    <location>
        <begin position="403"/>
        <end position="414"/>
    </location>
</feature>
<evidence type="ECO:0000256" key="2">
    <source>
        <dbReference type="SAM" id="MobiDB-lite"/>
    </source>
</evidence>
<feature type="coiled-coil region" evidence="1">
    <location>
        <begin position="120"/>
        <end position="158"/>
    </location>
</feature>
<feature type="region of interest" description="Disordered" evidence="2">
    <location>
        <begin position="390"/>
        <end position="420"/>
    </location>
</feature>
<name>A0A812RFI2_9DINO</name>
<keyword evidence="1" id="KW-0175">Coiled coil</keyword>
<dbReference type="AlphaFoldDB" id="A0A812RFI2"/>
<gene>
    <name evidence="3" type="primary">Tmem131</name>
    <name evidence="3" type="ORF">SNAT2548_LOCUS23849</name>
</gene>
<feature type="compositionally biased region" description="Basic and acidic residues" evidence="2">
    <location>
        <begin position="392"/>
        <end position="401"/>
    </location>
</feature>
<sequence length="420" mass="48252">MPQHCQVTLTLVPELQRQLENIQEQCKACIRVWCYAACRIILTEALLAVEEAMRKLRDQEAQLTSQSARVALLEKQVNERVASLEGKVSSLELKEEERYTEVKLAIANVQEGQAEEIKAAEAVVARREALEEERRRQQEEAEALRESERAQLEAQLAQQARGSEESLGKLLRIQLDEAAIQRYEEGGQGQLMFDSLYPPGSGPDWEADYVKDDTADHGQWDAQMHYDAARKQRRDLQKQAKNSLKAAVIAQEEFEDMQKKELQLRDKMIQARALAKKQEGVISTLKAKQNWQEESVKWVKEDIKYGKGQVKKLQEAIQVVGNRIKAKEQQIEAMKLGNSQKKKAAFTAHEVQEMATRLHRLQKILQKRKATLKATKQKVQKLRKQELQAQEKLQKEEKKQAQSDVQSEVLSSIWSRFGWS</sequence>
<dbReference type="EMBL" id="CAJNDS010002336">
    <property type="protein sequence ID" value="CAE7438934.1"/>
    <property type="molecule type" value="Genomic_DNA"/>
</dbReference>
<feature type="coiled-coil region" evidence="1">
    <location>
        <begin position="42"/>
        <end position="94"/>
    </location>
</feature>
<comment type="caution">
    <text evidence="3">The sequence shown here is derived from an EMBL/GenBank/DDBJ whole genome shotgun (WGS) entry which is preliminary data.</text>
</comment>
<organism evidence="3 4">
    <name type="scientific">Symbiodinium natans</name>
    <dbReference type="NCBI Taxonomy" id="878477"/>
    <lineage>
        <taxon>Eukaryota</taxon>
        <taxon>Sar</taxon>
        <taxon>Alveolata</taxon>
        <taxon>Dinophyceae</taxon>
        <taxon>Suessiales</taxon>
        <taxon>Symbiodiniaceae</taxon>
        <taxon>Symbiodinium</taxon>
    </lineage>
</organism>
<reference evidence="3" key="1">
    <citation type="submission" date="2021-02" db="EMBL/GenBank/DDBJ databases">
        <authorList>
            <person name="Dougan E. K."/>
            <person name="Rhodes N."/>
            <person name="Thang M."/>
            <person name="Chan C."/>
        </authorList>
    </citation>
    <scope>NUCLEOTIDE SEQUENCE</scope>
</reference>
<protein>
    <submittedName>
        <fullName evidence="3">Tmem131 protein</fullName>
    </submittedName>
</protein>
<dbReference type="OrthoDB" id="448119at2759"/>
<dbReference type="Proteomes" id="UP000604046">
    <property type="component" value="Unassembled WGS sequence"/>
</dbReference>